<organism evidence="2 3">
    <name type="scientific">Herbihabitans rhizosphaerae</name>
    <dbReference type="NCBI Taxonomy" id="1872711"/>
    <lineage>
        <taxon>Bacteria</taxon>
        <taxon>Bacillati</taxon>
        <taxon>Actinomycetota</taxon>
        <taxon>Actinomycetes</taxon>
        <taxon>Pseudonocardiales</taxon>
        <taxon>Pseudonocardiaceae</taxon>
        <taxon>Herbihabitans</taxon>
    </lineage>
</organism>
<keyword evidence="1" id="KW-0812">Transmembrane</keyword>
<name>A0A4Q7KK69_9PSEU</name>
<feature type="transmembrane region" description="Helical" evidence="1">
    <location>
        <begin position="50"/>
        <end position="69"/>
    </location>
</feature>
<sequence>MADETDDLAGKQVGKRGIDPLALLAGIATLLVSAYVLTDGDIWVPSVDGRWVLAGGAVLVGLLLLAASMRGDKRKKKSR</sequence>
<evidence type="ECO:0000313" key="2">
    <source>
        <dbReference type="EMBL" id="RZS36949.1"/>
    </source>
</evidence>
<dbReference type="AlphaFoldDB" id="A0A4Q7KK69"/>
<feature type="transmembrane region" description="Helical" evidence="1">
    <location>
        <begin position="21"/>
        <end position="38"/>
    </location>
</feature>
<proteinExistence type="predicted"/>
<keyword evidence="3" id="KW-1185">Reference proteome</keyword>
<evidence type="ECO:0000256" key="1">
    <source>
        <dbReference type="SAM" id="Phobius"/>
    </source>
</evidence>
<gene>
    <name evidence="2" type="ORF">EV193_106183</name>
</gene>
<evidence type="ECO:0000313" key="3">
    <source>
        <dbReference type="Proteomes" id="UP000294257"/>
    </source>
</evidence>
<dbReference type="Proteomes" id="UP000294257">
    <property type="component" value="Unassembled WGS sequence"/>
</dbReference>
<protein>
    <submittedName>
        <fullName evidence="2">Uncharacterized protein</fullName>
    </submittedName>
</protein>
<dbReference type="EMBL" id="SGWQ01000006">
    <property type="protein sequence ID" value="RZS36949.1"/>
    <property type="molecule type" value="Genomic_DNA"/>
</dbReference>
<comment type="caution">
    <text evidence="2">The sequence shown here is derived from an EMBL/GenBank/DDBJ whole genome shotgun (WGS) entry which is preliminary data.</text>
</comment>
<reference evidence="2 3" key="1">
    <citation type="submission" date="2019-02" db="EMBL/GenBank/DDBJ databases">
        <title>Genomic Encyclopedia of Type Strains, Phase IV (KMG-IV): sequencing the most valuable type-strain genomes for metagenomic binning, comparative biology and taxonomic classification.</title>
        <authorList>
            <person name="Goeker M."/>
        </authorList>
    </citation>
    <scope>NUCLEOTIDE SEQUENCE [LARGE SCALE GENOMIC DNA]</scope>
    <source>
        <strain evidence="2 3">DSM 101727</strain>
    </source>
</reference>
<keyword evidence="1" id="KW-0472">Membrane</keyword>
<accession>A0A4Q7KK69</accession>
<keyword evidence="1" id="KW-1133">Transmembrane helix</keyword>
<dbReference type="OrthoDB" id="3637587at2"/>